<evidence type="ECO:0000313" key="2">
    <source>
        <dbReference type="Proteomes" id="UP000024635"/>
    </source>
</evidence>
<dbReference type="STRING" id="53326.A0A016V7H9"/>
<accession>A0A016V7H9</accession>
<name>A0A016V7H9_9BILA</name>
<sequence length="156" mass="17777">MHVRPITEFGTTIMSPCKKKDIMALESVHNNFTRELFLRVTGLSYANIPCGEQRRIQISLPSLASRRKKFDLVMAHKTLTGRLNIESDDFFQLCPSITRGGSLKLRAYSARTQIRSKFLSQRTVAVFNSLLRRNVLEISPSQFKRMVARISDLGTT</sequence>
<proteinExistence type="predicted"/>
<dbReference type="AlphaFoldDB" id="A0A016V7H9"/>
<gene>
    <name evidence="1" type="primary">Acey_s0015.g2631</name>
    <name evidence="1" type="ORF">Y032_0015g2631</name>
</gene>
<dbReference type="EMBL" id="JARK01001351">
    <property type="protein sequence ID" value="EYC23400.1"/>
    <property type="molecule type" value="Genomic_DNA"/>
</dbReference>
<organism evidence="1 2">
    <name type="scientific">Ancylostoma ceylanicum</name>
    <dbReference type="NCBI Taxonomy" id="53326"/>
    <lineage>
        <taxon>Eukaryota</taxon>
        <taxon>Metazoa</taxon>
        <taxon>Ecdysozoa</taxon>
        <taxon>Nematoda</taxon>
        <taxon>Chromadorea</taxon>
        <taxon>Rhabditida</taxon>
        <taxon>Rhabditina</taxon>
        <taxon>Rhabditomorpha</taxon>
        <taxon>Strongyloidea</taxon>
        <taxon>Ancylostomatidae</taxon>
        <taxon>Ancylostomatinae</taxon>
        <taxon>Ancylostoma</taxon>
    </lineage>
</organism>
<dbReference type="Proteomes" id="UP000024635">
    <property type="component" value="Unassembled WGS sequence"/>
</dbReference>
<comment type="caution">
    <text evidence="1">The sequence shown here is derived from an EMBL/GenBank/DDBJ whole genome shotgun (WGS) entry which is preliminary data.</text>
</comment>
<protein>
    <submittedName>
        <fullName evidence="1">Uncharacterized protein</fullName>
    </submittedName>
</protein>
<reference evidence="2" key="1">
    <citation type="journal article" date="2015" name="Nat. Genet.">
        <title>The genome and transcriptome of the zoonotic hookworm Ancylostoma ceylanicum identify infection-specific gene families.</title>
        <authorList>
            <person name="Schwarz E.M."/>
            <person name="Hu Y."/>
            <person name="Antoshechkin I."/>
            <person name="Miller M.M."/>
            <person name="Sternberg P.W."/>
            <person name="Aroian R.V."/>
        </authorList>
    </citation>
    <scope>NUCLEOTIDE SEQUENCE</scope>
    <source>
        <strain evidence="2">HY135</strain>
    </source>
</reference>
<dbReference type="OrthoDB" id="6080649at2759"/>
<evidence type="ECO:0000313" key="1">
    <source>
        <dbReference type="EMBL" id="EYC23400.1"/>
    </source>
</evidence>
<keyword evidence="2" id="KW-1185">Reference proteome</keyword>